<dbReference type="RefSeq" id="XP_035670241.1">
    <property type="nucleotide sequence ID" value="XM_035814348.1"/>
</dbReference>
<feature type="region of interest" description="Disordered" evidence="2">
    <location>
        <begin position="79"/>
        <end position="99"/>
    </location>
</feature>
<keyword evidence="1" id="KW-0175">Coiled coil</keyword>
<evidence type="ECO:0000313" key="5">
    <source>
        <dbReference type="RefSeq" id="XP_035670241.1"/>
    </source>
</evidence>
<protein>
    <submittedName>
        <fullName evidence="5">Uncharacterized protein LOC118411860</fullName>
    </submittedName>
</protein>
<dbReference type="AlphaFoldDB" id="A0A9J7KU44"/>
<evidence type="ECO:0000256" key="1">
    <source>
        <dbReference type="SAM" id="Coils"/>
    </source>
</evidence>
<keyword evidence="4" id="KW-1185">Reference proteome</keyword>
<evidence type="ECO:0000313" key="4">
    <source>
        <dbReference type="Proteomes" id="UP000001554"/>
    </source>
</evidence>
<dbReference type="GeneID" id="118411860"/>
<dbReference type="KEGG" id="bfo:118411860"/>
<keyword evidence="3" id="KW-0812">Transmembrane</keyword>
<keyword evidence="3" id="KW-0472">Membrane</keyword>
<evidence type="ECO:0000256" key="3">
    <source>
        <dbReference type="SAM" id="Phobius"/>
    </source>
</evidence>
<dbReference type="Proteomes" id="UP000001554">
    <property type="component" value="Chromosome 3"/>
</dbReference>
<evidence type="ECO:0000256" key="2">
    <source>
        <dbReference type="SAM" id="MobiDB-lite"/>
    </source>
</evidence>
<keyword evidence="3" id="KW-1133">Transmembrane helix</keyword>
<reference evidence="5" key="2">
    <citation type="submission" date="2025-08" db="UniProtKB">
        <authorList>
            <consortium name="RefSeq"/>
        </authorList>
    </citation>
    <scope>IDENTIFICATION</scope>
    <source>
        <strain evidence="5">S238N-H82</strain>
        <tissue evidence="5">Testes</tissue>
    </source>
</reference>
<feature type="transmembrane region" description="Helical" evidence="3">
    <location>
        <begin position="20"/>
        <end position="47"/>
    </location>
</feature>
<feature type="coiled-coil region" evidence="1">
    <location>
        <begin position="46"/>
        <end position="73"/>
    </location>
</feature>
<feature type="compositionally biased region" description="Basic and acidic residues" evidence="2">
    <location>
        <begin position="140"/>
        <end position="150"/>
    </location>
</feature>
<gene>
    <name evidence="5" type="primary">LOC118411860</name>
</gene>
<accession>A0A9J7KU44</accession>
<feature type="compositionally biased region" description="Pro residues" evidence="2">
    <location>
        <begin position="158"/>
        <end position="167"/>
    </location>
</feature>
<proteinExistence type="predicted"/>
<reference evidence="4" key="1">
    <citation type="journal article" date="2020" name="Nat. Ecol. Evol.">
        <title>Deeply conserved synteny resolves early events in vertebrate evolution.</title>
        <authorList>
            <person name="Simakov O."/>
            <person name="Marletaz F."/>
            <person name="Yue J.X."/>
            <person name="O'Connell B."/>
            <person name="Jenkins J."/>
            <person name="Brandt A."/>
            <person name="Calef R."/>
            <person name="Tung C.H."/>
            <person name="Huang T.K."/>
            <person name="Schmutz J."/>
            <person name="Satoh N."/>
            <person name="Yu J.K."/>
            <person name="Putnam N.H."/>
            <person name="Green R.E."/>
            <person name="Rokhsar D.S."/>
        </authorList>
    </citation>
    <scope>NUCLEOTIDE SEQUENCE [LARGE SCALE GENOMIC DNA]</scope>
    <source>
        <strain evidence="4">S238N-H82</strain>
    </source>
</reference>
<organism evidence="4 5">
    <name type="scientific">Branchiostoma floridae</name>
    <name type="common">Florida lancelet</name>
    <name type="synonym">Amphioxus</name>
    <dbReference type="NCBI Taxonomy" id="7739"/>
    <lineage>
        <taxon>Eukaryota</taxon>
        <taxon>Metazoa</taxon>
        <taxon>Chordata</taxon>
        <taxon>Cephalochordata</taxon>
        <taxon>Leptocardii</taxon>
        <taxon>Amphioxiformes</taxon>
        <taxon>Branchiostomatidae</taxon>
        <taxon>Branchiostoma</taxon>
    </lineage>
</organism>
<name>A0A9J7KU44_BRAFL</name>
<sequence length="203" mass="21692">MGSKSLEMTSSAHGAERDRLGIIAVLTAIMVAVVAVLVGFFTMFVLVRQGAELTEMKSQLKDMKAQMQEMRQWGEHLDTQVSPQGPSVHEQQNGAGRGKSANFLYGAEVHHRAKRSVSNIRNFANKITLPTTLGGCLAGERGEPGRDGRDGLSVTGPTGPPGPPGPPGSCCCSSPSPVPAPGKHVGVLISRLHWYMTIKYNIF</sequence>
<feature type="region of interest" description="Disordered" evidence="2">
    <location>
        <begin position="135"/>
        <end position="174"/>
    </location>
</feature>
<feature type="compositionally biased region" description="Polar residues" evidence="2">
    <location>
        <begin position="79"/>
        <end position="94"/>
    </location>
</feature>